<proteinExistence type="predicted"/>
<evidence type="ECO:0008006" key="4">
    <source>
        <dbReference type="Google" id="ProtNLM"/>
    </source>
</evidence>
<dbReference type="Proteomes" id="UP000224567">
    <property type="component" value="Unassembled WGS sequence"/>
</dbReference>
<dbReference type="OrthoDB" id="1645289at2759"/>
<evidence type="ECO:0000256" key="1">
    <source>
        <dbReference type="SAM" id="MobiDB-lite"/>
    </source>
</evidence>
<evidence type="ECO:0000313" key="2">
    <source>
        <dbReference type="EMBL" id="PHT50786.1"/>
    </source>
</evidence>
<dbReference type="CDD" id="cd09272">
    <property type="entry name" value="RNase_HI_RT_Ty1"/>
    <property type="match status" value="1"/>
</dbReference>
<keyword evidence="3" id="KW-1185">Reference proteome</keyword>
<feature type="region of interest" description="Disordered" evidence="1">
    <location>
        <begin position="283"/>
        <end position="302"/>
    </location>
</feature>
<reference evidence="2 3" key="1">
    <citation type="journal article" date="2017" name="Genome Biol.">
        <title>New reference genome sequences of hot pepper reveal the massive evolution of plant disease-resistance genes by retroduplication.</title>
        <authorList>
            <person name="Kim S."/>
            <person name="Park J."/>
            <person name="Yeom S.I."/>
            <person name="Kim Y.M."/>
            <person name="Seo E."/>
            <person name="Kim K.T."/>
            <person name="Kim M.S."/>
            <person name="Lee J.M."/>
            <person name="Cheong K."/>
            <person name="Shin H.S."/>
            <person name="Kim S.B."/>
            <person name="Han K."/>
            <person name="Lee J."/>
            <person name="Park M."/>
            <person name="Lee H.A."/>
            <person name="Lee H.Y."/>
            <person name="Lee Y."/>
            <person name="Oh S."/>
            <person name="Lee J.H."/>
            <person name="Choi E."/>
            <person name="Choi E."/>
            <person name="Lee S.E."/>
            <person name="Jeon J."/>
            <person name="Kim H."/>
            <person name="Choi G."/>
            <person name="Song H."/>
            <person name="Lee J."/>
            <person name="Lee S.C."/>
            <person name="Kwon J.K."/>
            <person name="Lee H.Y."/>
            <person name="Koo N."/>
            <person name="Hong Y."/>
            <person name="Kim R.W."/>
            <person name="Kang W.H."/>
            <person name="Huh J.H."/>
            <person name="Kang B.C."/>
            <person name="Yang T.J."/>
            <person name="Lee Y.H."/>
            <person name="Bennetzen J.L."/>
            <person name="Choi D."/>
        </authorList>
    </citation>
    <scope>NUCLEOTIDE SEQUENCE [LARGE SCALE GENOMIC DNA]</scope>
    <source>
        <strain evidence="3">cv. PBC81</strain>
    </source>
</reference>
<reference evidence="3" key="2">
    <citation type="journal article" date="2017" name="J. Anim. Genet.">
        <title>Multiple reference genome sequences of hot pepper reveal the massive evolution of plant disease resistance genes by retroduplication.</title>
        <authorList>
            <person name="Kim S."/>
            <person name="Park J."/>
            <person name="Yeom S.-I."/>
            <person name="Kim Y.-M."/>
            <person name="Seo E."/>
            <person name="Kim K.-T."/>
            <person name="Kim M.-S."/>
            <person name="Lee J.M."/>
            <person name="Cheong K."/>
            <person name="Shin H.-S."/>
            <person name="Kim S.-B."/>
            <person name="Han K."/>
            <person name="Lee J."/>
            <person name="Park M."/>
            <person name="Lee H.-A."/>
            <person name="Lee H.-Y."/>
            <person name="Lee Y."/>
            <person name="Oh S."/>
            <person name="Lee J.H."/>
            <person name="Choi E."/>
            <person name="Choi E."/>
            <person name="Lee S.E."/>
            <person name="Jeon J."/>
            <person name="Kim H."/>
            <person name="Choi G."/>
            <person name="Song H."/>
            <person name="Lee J."/>
            <person name="Lee S.-C."/>
            <person name="Kwon J.-K."/>
            <person name="Lee H.-Y."/>
            <person name="Koo N."/>
            <person name="Hong Y."/>
            <person name="Kim R.W."/>
            <person name="Kang W.-H."/>
            <person name="Huh J.H."/>
            <person name="Kang B.-C."/>
            <person name="Yang T.-J."/>
            <person name="Lee Y.-H."/>
            <person name="Bennetzen J.L."/>
            <person name="Choi D."/>
        </authorList>
    </citation>
    <scope>NUCLEOTIDE SEQUENCE [LARGE SCALE GENOMIC DNA]</scope>
    <source>
        <strain evidence="3">cv. PBC81</strain>
    </source>
</reference>
<dbReference type="AlphaFoldDB" id="A0A2G2WZW5"/>
<name>A0A2G2WZW5_CAPBA</name>
<evidence type="ECO:0000313" key="3">
    <source>
        <dbReference type="Proteomes" id="UP000224567"/>
    </source>
</evidence>
<accession>A0A2G2WZW5</accession>
<dbReference type="EMBL" id="MLFT02000004">
    <property type="protein sequence ID" value="PHT50786.1"/>
    <property type="molecule type" value="Genomic_DNA"/>
</dbReference>
<organism evidence="2 3">
    <name type="scientific">Capsicum baccatum</name>
    <name type="common">Peruvian pepper</name>
    <dbReference type="NCBI Taxonomy" id="33114"/>
    <lineage>
        <taxon>Eukaryota</taxon>
        <taxon>Viridiplantae</taxon>
        <taxon>Streptophyta</taxon>
        <taxon>Embryophyta</taxon>
        <taxon>Tracheophyta</taxon>
        <taxon>Spermatophyta</taxon>
        <taxon>Magnoliopsida</taxon>
        <taxon>eudicotyledons</taxon>
        <taxon>Gunneridae</taxon>
        <taxon>Pentapetalae</taxon>
        <taxon>asterids</taxon>
        <taxon>lamiids</taxon>
        <taxon>Solanales</taxon>
        <taxon>Solanaceae</taxon>
        <taxon>Solanoideae</taxon>
        <taxon>Capsiceae</taxon>
        <taxon>Capsicum</taxon>
    </lineage>
</organism>
<sequence>MLGDMRTHFQRVDAHCNLQDVTCGRTSGACPAQSQRRDVTVEEKIISNLVLKVLNNFIGVLVYTGTCVEIGVAFIQSHYIENVLDKFKYMEFGIAKTLLDVSFALRKNEGESDSQLEYVRVLRCLMFIMNCKRPDIACAISKLIRYTSNPNKTHWMAKEFWVEEKSLGNHPNRHVLLALQWNLNLSHWIKPVKKQNGSKISWKIFLIGPNLWHQYVYMHFDSQAAIGRVESMMYNGKSRHIRRRHNTVRELLSSGIITVDYVKSKDNVSDPLTKGLSREGVERISKGMSLRPRTSQHDGNST</sequence>
<gene>
    <name evidence="2" type="ORF">CQW23_10533</name>
</gene>
<protein>
    <recommendedName>
        <fullName evidence="4">Retrovirus-related Pol polyprotein from transposon TNT 1-94</fullName>
    </recommendedName>
</protein>
<comment type="caution">
    <text evidence="2">The sequence shown here is derived from an EMBL/GenBank/DDBJ whole genome shotgun (WGS) entry which is preliminary data.</text>
</comment>
<dbReference type="STRING" id="33114.A0A2G2WZW5"/>